<evidence type="ECO:0008006" key="4">
    <source>
        <dbReference type="Google" id="ProtNLM"/>
    </source>
</evidence>
<evidence type="ECO:0000256" key="1">
    <source>
        <dbReference type="SAM" id="MobiDB-lite"/>
    </source>
</evidence>
<evidence type="ECO:0000313" key="2">
    <source>
        <dbReference type="EMBL" id="MBA9075633.1"/>
    </source>
</evidence>
<proteinExistence type="predicted"/>
<feature type="region of interest" description="Disordered" evidence="1">
    <location>
        <begin position="71"/>
        <end position="96"/>
    </location>
</feature>
<accession>A0A839GDM7</accession>
<feature type="compositionally biased region" description="Low complexity" evidence="1">
    <location>
        <begin position="74"/>
        <end position="96"/>
    </location>
</feature>
<dbReference type="RefSeq" id="WP_066836948.1">
    <property type="nucleotide sequence ID" value="NZ_JACJIQ010000001.1"/>
</dbReference>
<dbReference type="EMBL" id="JACJIQ010000001">
    <property type="protein sequence ID" value="MBA9075633.1"/>
    <property type="molecule type" value="Genomic_DNA"/>
</dbReference>
<evidence type="ECO:0000313" key="3">
    <source>
        <dbReference type="Proteomes" id="UP000563094"/>
    </source>
</evidence>
<name>A0A839GDM7_9BACT</name>
<dbReference type="Proteomes" id="UP000563094">
    <property type="component" value="Unassembled WGS sequence"/>
</dbReference>
<gene>
    <name evidence="2" type="ORF">FHS90_000330</name>
</gene>
<dbReference type="Pfam" id="PF12732">
    <property type="entry name" value="YtxH"/>
    <property type="match status" value="1"/>
</dbReference>
<keyword evidence="3" id="KW-1185">Reference proteome</keyword>
<sequence length="96" mass="9073">MKDNSKILIAAAAGAAAGVVAGILMAPSTGKDSRDGIMKFASQLAENFGGQLTPYLEKLGGLSAMLNGAGGANGSSASVGADATTGTTADGAGAQG</sequence>
<comment type="caution">
    <text evidence="2">The sequence shown here is derived from an EMBL/GenBank/DDBJ whole genome shotgun (WGS) entry which is preliminary data.</text>
</comment>
<reference evidence="2 3" key="1">
    <citation type="submission" date="2020-08" db="EMBL/GenBank/DDBJ databases">
        <title>Genomic Encyclopedia of Type Strains, Phase IV (KMG-IV): sequencing the most valuable type-strain genomes for metagenomic binning, comparative biology and taxonomic classification.</title>
        <authorList>
            <person name="Goeker M."/>
        </authorList>
    </citation>
    <scope>NUCLEOTIDE SEQUENCE [LARGE SCALE GENOMIC DNA]</scope>
    <source>
        <strain evidence="2 3">DSM 29854</strain>
    </source>
</reference>
<organism evidence="2 3">
    <name type="scientific">Rufibacter quisquiliarum</name>
    <dbReference type="NCBI Taxonomy" id="1549639"/>
    <lineage>
        <taxon>Bacteria</taxon>
        <taxon>Pseudomonadati</taxon>
        <taxon>Bacteroidota</taxon>
        <taxon>Cytophagia</taxon>
        <taxon>Cytophagales</taxon>
        <taxon>Hymenobacteraceae</taxon>
        <taxon>Rufibacter</taxon>
    </lineage>
</organism>
<dbReference type="AlphaFoldDB" id="A0A839GDM7"/>
<dbReference type="InterPro" id="IPR024623">
    <property type="entry name" value="YtxH"/>
</dbReference>
<protein>
    <recommendedName>
        <fullName evidence="4">YtxH-like protein</fullName>
    </recommendedName>
</protein>